<protein>
    <submittedName>
        <fullName evidence="1">S-adenosyl-L-methionine-dependent methyltransferase</fullName>
    </submittedName>
</protein>
<proteinExistence type="predicted"/>
<gene>
    <name evidence="1" type="ORF">BDY19DRAFT_897279</name>
</gene>
<dbReference type="Proteomes" id="UP001055072">
    <property type="component" value="Unassembled WGS sequence"/>
</dbReference>
<keyword evidence="1" id="KW-0808">Transferase</keyword>
<sequence>MSSLTDLFLRLGYTLLDKGVIPDFILRPAIRQLCRQRIKDIDNGDFEANHAAKMQWIEQVKARAKIADVPHKANEQHYEVSTKFMLSCLGKYAKYSCCLYPTKTETLDEAEILMMESYCVKAQLRDGLDILDLGCGWGSLSLYLAQKYPKSRITALSNSSTQKTHIDSTAKSKGLTNLTVITGDVNVFEFDASTKFDRAISIEMFEHMKNYKLLMSKIALWLRPKGDSKTSEDSLCFIHLFCHRTQPYHFTEGGGWMSDMFFSGGTMPSHDLLLYFQDDLTLLSSWYLSGTHYSLTARDWLSRQDANAAQGISELEAGAEKQGLGREHGRVMWNRFRVFYLTVEEFFGLNGGQEWGVGHYLFKLKA</sequence>
<evidence type="ECO:0000313" key="1">
    <source>
        <dbReference type="EMBL" id="KAI0085058.1"/>
    </source>
</evidence>
<accession>A0ACB8TST9</accession>
<keyword evidence="2" id="KW-1185">Reference proteome</keyword>
<dbReference type="EMBL" id="MU274935">
    <property type="protein sequence ID" value="KAI0085058.1"/>
    <property type="molecule type" value="Genomic_DNA"/>
</dbReference>
<evidence type="ECO:0000313" key="2">
    <source>
        <dbReference type="Proteomes" id="UP001055072"/>
    </source>
</evidence>
<reference evidence="1" key="1">
    <citation type="journal article" date="2021" name="Environ. Microbiol.">
        <title>Gene family expansions and transcriptome signatures uncover fungal adaptations to wood decay.</title>
        <authorList>
            <person name="Hage H."/>
            <person name="Miyauchi S."/>
            <person name="Viragh M."/>
            <person name="Drula E."/>
            <person name="Min B."/>
            <person name="Chaduli D."/>
            <person name="Navarro D."/>
            <person name="Favel A."/>
            <person name="Norest M."/>
            <person name="Lesage-Meessen L."/>
            <person name="Balint B."/>
            <person name="Merenyi Z."/>
            <person name="de Eugenio L."/>
            <person name="Morin E."/>
            <person name="Martinez A.T."/>
            <person name="Baldrian P."/>
            <person name="Stursova M."/>
            <person name="Martinez M.J."/>
            <person name="Novotny C."/>
            <person name="Magnuson J.K."/>
            <person name="Spatafora J.W."/>
            <person name="Maurice S."/>
            <person name="Pangilinan J."/>
            <person name="Andreopoulos W."/>
            <person name="LaButti K."/>
            <person name="Hundley H."/>
            <person name="Na H."/>
            <person name="Kuo A."/>
            <person name="Barry K."/>
            <person name="Lipzen A."/>
            <person name="Henrissat B."/>
            <person name="Riley R."/>
            <person name="Ahrendt S."/>
            <person name="Nagy L.G."/>
            <person name="Grigoriev I.V."/>
            <person name="Martin F."/>
            <person name="Rosso M.N."/>
        </authorList>
    </citation>
    <scope>NUCLEOTIDE SEQUENCE</scope>
    <source>
        <strain evidence="1">CBS 384.51</strain>
    </source>
</reference>
<comment type="caution">
    <text evidence="1">The sequence shown here is derived from an EMBL/GenBank/DDBJ whole genome shotgun (WGS) entry which is preliminary data.</text>
</comment>
<keyword evidence="1" id="KW-0489">Methyltransferase</keyword>
<name>A0ACB8TST9_9APHY</name>
<organism evidence="1 2">
    <name type="scientific">Irpex rosettiformis</name>
    <dbReference type="NCBI Taxonomy" id="378272"/>
    <lineage>
        <taxon>Eukaryota</taxon>
        <taxon>Fungi</taxon>
        <taxon>Dikarya</taxon>
        <taxon>Basidiomycota</taxon>
        <taxon>Agaricomycotina</taxon>
        <taxon>Agaricomycetes</taxon>
        <taxon>Polyporales</taxon>
        <taxon>Irpicaceae</taxon>
        <taxon>Irpex</taxon>
    </lineage>
</organism>